<name>F9XD40_ZYMTI</name>
<evidence type="ECO:0000313" key="2">
    <source>
        <dbReference type="Proteomes" id="UP000008062"/>
    </source>
</evidence>
<organism evidence="1 2">
    <name type="scientific">Zymoseptoria tritici (strain CBS 115943 / IPO323)</name>
    <name type="common">Speckled leaf blotch fungus</name>
    <name type="synonym">Septoria tritici</name>
    <dbReference type="NCBI Taxonomy" id="336722"/>
    <lineage>
        <taxon>Eukaryota</taxon>
        <taxon>Fungi</taxon>
        <taxon>Dikarya</taxon>
        <taxon>Ascomycota</taxon>
        <taxon>Pezizomycotina</taxon>
        <taxon>Dothideomycetes</taxon>
        <taxon>Dothideomycetidae</taxon>
        <taxon>Mycosphaerellales</taxon>
        <taxon>Mycosphaerellaceae</taxon>
        <taxon>Zymoseptoria</taxon>
    </lineage>
</organism>
<dbReference type="HOGENOM" id="CLU_1086677_0_0_1"/>
<protein>
    <submittedName>
        <fullName evidence="1">Uncharacterized protein</fullName>
    </submittedName>
</protein>
<accession>F9XD40</accession>
<evidence type="ECO:0000313" key="1">
    <source>
        <dbReference type="EMBL" id="EGP86857.1"/>
    </source>
</evidence>
<dbReference type="AlphaFoldDB" id="F9XD40"/>
<gene>
    <name evidence="1" type="ORF">MYCGRDRAFT_86451</name>
</gene>
<dbReference type="KEGG" id="ztr:MYCGRDRAFT_86451"/>
<proteinExistence type="predicted"/>
<dbReference type="GeneID" id="13393658"/>
<dbReference type="InParanoid" id="F9XD40"/>
<sequence length="256" mass="29503">MPYVNPNCSFLSSSSSDAFALAVHPLPSNAVLQPPLPDEERYEGRYNGTLSYAIRTQIKTLKPNRIIEYVTSRAEGRRVTYKQIRKRLDLACLIDTIRRRLNERSYFKRVARLIRRTNKAFNPDCLRPKYKRIKTQLVYSFINAKSLKDYIILELHRFWRKCSNAEAALRLQEQFNTGRFDGFVNKSTFSIDGRFRSLTPIVEDAIVDDAVNGDVDIPAIVDDTMLLLILDGASVYKAATFRSKLDRLRIPYGLDI</sequence>
<keyword evidence="2" id="KW-1185">Reference proteome</keyword>
<dbReference type="Proteomes" id="UP000008062">
    <property type="component" value="Chromosome 6"/>
</dbReference>
<reference evidence="1 2" key="1">
    <citation type="journal article" date="2011" name="PLoS Genet.">
        <title>Finished genome of the fungal wheat pathogen Mycosphaerella graminicola reveals dispensome structure, chromosome plasticity, and stealth pathogenesis.</title>
        <authorList>
            <person name="Goodwin S.B."/>
            <person name="Ben M'barek S."/>
            <person name="Dhillon B."/>
            <person name="Wittenberg A.H.J."/>
            <person name="Crane C.F."/>
            <person name="Hane J.K."/>
            <person name="Foster A.J."/>
            <person name="Van der Lee T.A.J."/>
            <person name="Grimwood J."/>
            <person name="Aerts A."/>
            <person name="Antoniw J."/>
            <person name="Bailey A."/>
            <person name="Bluhm B."/>
            <person name="Bowler J."/>
            <person name="Bristow J."/>
            <person name="van der Burgt A."/>
            <person name="Canto-Canche B."/>
            <person name="Churchill A.C.L."/>
            <person name="Conde-Ferraez L."/>
            <person name="Cools H.J."/>
            <person name="Coutinho P.M."/>
            <person name="Csukai M."/>
            <person name="Dehal P."/>
            <person name="De Wit P."/>
            <person name="Donzelli B."/>
            <person name="van de Geest H.C."/>
            <person name="van Ham R.C.H.J."/>
            <person name="Hammond-Kosack K.E."/>
            <person name="Henrissat B."/>
            <person name="Kilian A."/>
            <person name="Kobayashi A.K."/>
            <person name="Koopmann E."/>
            <person name="Kourmpetis Y."/>
            <person name="Kuzniar A."/>
            <person name="Lindquist E."/>
            <person name="Lombard V."/>
            <person name="Maliepaard C."/>
            <person name="Martins N."/>
            <person name="Mehrabi R."/>
            <person name="Nap J.P.H."/>
            <person name="Ponomarenko A."/>
            <person name="Rudd J.J."/>
            <person name="Salamov A."/>
            <person name="Schmutz J."/>
            <person name="Schouten H.J."/>
            <person name="Shapiro H."/>
            <person name="Stergiopoulos I."/>
            <person name="Torriani S.F.F."/>
            <person name="Tu H."/>
            <person name="de Vries R.P."/>
            <person name="Waalwijk C."/>
            <person name="Ware S.B."/>
            <person name="Wiebenga A."/>
            <person name="Zwiers L.-H."/>
            <person name="Oliver R.P."/>
            <person name="Grigoriev I.V."/>
            <person name="Kema G.H.J."/>
        </authorList>
    </citation>
    <scope>NUCLEOTIDE SEQUENCE [LARGE SCALE GENOMIC DNA]</scope>
    <source>
        <strain evidence="2">CBS 115943 / IPO323</strain>
    </source>
</reference>
<dbReference type="RefSeq" id="XP_003851881.1">
    <property type="nucleotide sequence ID" value="XM_003851833.1"/>
</dbReference>
<dbReference type="EMBL" id="CM001201">
    <property type="protein sequence ID" value="EGP86857.1"/>
    <property type="molecule type" value="Genomic_DNA"/>
</dbReference>